<gene>
    <name evidence="2" type="ORF">CAC42_6347</name>
</gene>
<dbReference type="OrthoDB" id="5223508at2759"/>
<dbReference type="Pfam" id="PF26163">
    <property type="entry name" value="mS26"/>
    <property type="match status" value="1"/>
</dbReference>
<feature type="compositionally biased region" description="Polar residues" evidence="1">
    <location>
        <begin position="108"/>
        <end position="117"/>
    </location>
</feature>
<dbReference type="EMBL" id="NKHZ01000058">
    <property type="protein sequence ID" value="PNS16240.1"/>
    <property type="molecule type" value="Genomic_DNA"/>
</dbReference>
<organism evidence="2 3">
    <name type="scientific">Sphaceloma murrayae</name>
    <dbReference type="NCBI Taxonomy" id="2082308"/>
    <lineage>
        <taxon>Eukaryota</taxon>
        <taxon>Fungi</taxon>
        <taxon>Dikarya</taxon>
        <taxon>Ascomycota</taxon>
        <taxon>Pezizomycotina</taxon>
        <taxon>Dothideomycetes</taxon>
        <taxon>Dothideomycetidae</taxon>
        <taxon>Myriangiales</taxon>
        <taxon>Elsinoaceae</taxon>
        <taxon>Sphaceloma</taxon>
    </lineage>
</organism>
<evidence type="ECO:0000256" key="1">
    <source>
        <dbReference type="SAM" id="MobiDB-lite"/>
    </source>
</evidence>
<accession>A0A2K1QMZ8</accession>
<dbReference type="STRING" id="2082308.A0A2K1QMZ8"/>
<feature type="region of interest" description="Disordered" evidence="1">
    <location>
        <begin position="108"/>
        <end position="137"/>
    </location>
</feature>
<feature type="region of interest" description="Disordered" evidence="1">
    <location>
        <begin position="255"/>
        <end position="278"/>
    </location>
</feature>
<evidence type="ECO:0000313" key="3">
    <source>
        <dbReference type="Proteomes" id="UP000243797"/>
    </source>
</evidence>
<dbReference type="CDD" id="cd23703">
    <property type="entry name" value="mS26_PET12"/>
    <property type="match status" value="1"/>
</dbReference>
<protein>
    <submittedName>
        <fullName evidence="2">Uncharacterized protein</fullName>
    </submittedName>
</protein>
<dbReference type="InParanoid" id="A0A2K1QMZ8"/>
<dbReference type="InterPro" id="IPR058940">
    <property type="entry name" value="mS26_fungi"/>
</dbReference>
<reference evidence="2 3" key="1">
    <citation type="submission" date="2017-06" db="EMBL/GenBank/DDBJ databases">
        <title>Draft genome sequence of a variant of Elsinoe murrayae.</title>
        <authorList>
            <person name="Cheng Q."/>
        </authorList>
    </citation>
    <scope>NUCLEOTIDE SEQUENCE [LARGE SCALE GENOMIC DNA]</scope>
    <source>
        <strain evidence="2 3">CQ-2017a</strain>
    </source>
</reference>
<evidence type="ECO:0000313" key="2">
    <source>
        <dbReference type="EMBL" id="PNS16240.1"/>
    </source>
</evidence>
<sequence>MASRQLPARLRGSYICPSCQHRSFSTTGTRSAIAPESPRYIDIPEPPQQTKPDKPSRKGVLPIPRDIARRTSASSIKSATRAPSKPHAAPTEPRLAFKAAQSALRKSNLSSGYTALSNRRAVQAEQSRTRRLRNRDDREALLSAPEHPSDRLTSITLDPSVRTELNRLKNGSQTPDPDRDARIEATRRHLAALELSRQEARQDALHTLYMNARTFIVDEDGLNKAIDRAFGTEDQPKDFGVQPSMWAKGAPPRMQDMVASQGGTGGRDQSMGGAQQAADEMLKTRIRRMGEVLTGGRMDP</sequence>
<proteinExistence type="predicted"/>
<comment type="caution">
    <text evidence="2">The sequence shown here is derived from an EMBL/GenBank/DDBJ whole genome shotgun (WGS) entry which is preliminary data.</text>
</comment>
<keyword evidence="3" id="KW-1185">Reference proteome</keyword>
<name>A0A2K1QMZ8_9PEZI</name>
<feature type="region of interest" description="Disordered" evidence="1">
    <location>
        <begin position="22"/>
        <end position="92"/>
    </location>
</feature>
<dbReference type="AlphaFoldDB" id="A0A2K1QMZ8"/>
<dbReference type="Proteomes" id="UP000243797">
    <property type="component" value="Unassembled WGS sequence"/>
</dbReference>